<feature type="compositionally biased region" description="Basic and acidic residues" evidence="10">
    <location>
        <begin position="1531"/>
        <end position="1544"/>
    </location>
</feature>
<dbReference type="InterPro" id="IPR000999">
    <property type="entry name" value="RNase_III_dom"/>
</dbReference>
<dbReference type="Pfam" id="PF00636">
    <property type="entry name" value="Ribonuclease_3"/>
    <property type="match status" value="2"/>
</dbReference>
<evidence type="ECO:0000259" key="13">
    <source>
        <dbReference type="PROSITE" id="PS51194"/>
    </source>
</evidence>
<keyword evidence="8" id="KW-0694">RNA-binding</keyword>
<dbReference type="Gene3D" id="1.10.1520.10">
    <property type="entry name" value="Ribonuclease III domain"/>
    <property type="match status" value="2"/>
</dbReference>
<dbReference type="GO" id="GO:0005634">
    <property type="term" value="C:nucleus"/>
    <property type="evidence" value="ECO:0007669"/>
    <property type="project" value="TreeGrafter"/>
</dbReference>
<feature type="region of interest" description="Disordered" evidence="10">
    <location>
        <begin position="1521"/>
        <end position="1544"/>
    </location>
</feature>
<dbReference type="Pfam" id="PF00271">
    <property type="entry name" value="Helicase_C"/>
    <property type="match status" value="1"/>
</dbReference>
<evidence type="ECO:0000256" key="7">
    <source>
        <dbReference type="ARBA" id="ARBA00023118"/>
    </source>
</evidence>
<dbReference type="GO" id="GO:0005737">
    <property type="term" value="C:cytoplasm"/>
    <property type="evidence" value="ECO:0007669"/>
    <property type="project" value="TreeGrafter"/>
</dbReference>
<evidence type="ECO:0000259" key="14">
    <source>
        <dbReference type="PROSITE" id="PS51327"/>
    </source>
</evidence>
<dbReference type="Gene3D" id="3.30.160.380">
    <property type="entry name" value="Dicer dimerisation domain"/>
    <property type="match status" value="1"/>
</dbReference>
<evidence type="ECO:0000256" key="3">
    <source>
        <dbReference type="ARBA" id="ARBA00022741"/>
    </source>
</evidence>
<dbReference type="PANTHER" id="PTHR14950:SF37">
    <property type="entry name" value="ENDORIBONUCLEASE DICER"/>
    <property type="match status" value="1"/>
</dbReference>
<keyword evidence="2" id="KW-0677">Repeat</keyword>
<dbReference type="Gene3D" id="3.40.50.300">
    <property type="entry name" value="P-loop containing nucleotide triphosphate hydrolases"/>
    <property type="match status" value="2"/>
</dbReference>
<dbReference type="SUPFAM" id="SSF69065">
    <property type="entry name" value="RNase III domain-like"/>
    <property type="match status" value="2"/>
</dbReference>
<dbReference type="CDD" id="cd00593">
    <property type="entry name" value="RIBOc"/>
    <property type="match status" value="2"/>
</dbReference>
<dbReference type="Pfam" id="PF03368">
    <property type="entry name" value="Dicer_dimer"/>
    <property type="match status" value="1"/>
</dbReference>
<accession>A0AAD5RXQ2</accession>
<evidence type="ECO:0000256" key="9">
    <source>
        <dbReference type="SAM" id="Coils"/>
    </source>
</evidence>
<feature type="compositionally biased region" description="Low complexity" evidence="10">
    <location>
        <begin position="1"/>
        <end position="18"/>
    </location>
</feature>
<keyword evidence="7" id="KW-0051">Antiviral defense</keyword>
<evidence type="ECO:0000313" key="15">
    <source>
        <dbReference type="EMBL" id="KAJ2905232.1"/>
    </source>
</evidence>
<dbReference type="GO" id="GO:0050688">
    <property type="term" value="P:regulation of defense response to virus"/>
    <property type="evidence" value="ECO:0007669"/>
    <property type="project" value="UniProtKB-KW"/>
</dbReference>
<dbReference type="InterPro" id="IPR011545">
    <property type="entry name" value="DEAD/DEAH_box_helicase_dom"/>
</dbReference>
<dbReference type="GO" id="GO:0003723">
    <property type="term" value="F:RNA binding"/>
    <property type="evidence" value="ECO:0007669"/>
    <property type="project" value="UniProtKB-UniRule"/>
</dbReference>
<feature type="domain" description="Dicer dsRNA-binding fold" evidence="14">
    <location>
        <begin position="606"/>
        <end position="706"/>
    </location>
</feature>
<keyword evidence="1" id="KW-0930">Antiviral protein</keyword>
<dbReference type="SMART" id="SM00535">
    <property type="entry name" value="RIBOc"/>
    <property type="match status" value="2"/>
</dbReference>
<dbReference type="SMART" id="SM00490">
    <property type="entry name" value="HELICc"/>
    <property type="match status" value="1"/>
</dbReference>
<comment type="caution">
    <text evidence="15">The sequence shown here is derived from an EMBL/GenBank/DDBJ whole genome shotgun (WGS) entry which is preliminary data.</text>
</comment>
<dbReference type="Proteomes" id="UP001201980">
    <property type="component" value="Unassembled WGS sequence"/>
</dbReference>
<feature type="compositionally biased region" description="Basic and acidic residues" evidence="10">
    <location>
        <begin position="39"/>
        <end position="58"/>
    </location>
</feature>
<feature type="region of interest" description="Disordered" evidence="10">
    <location>
        <begin position="1"/>
        <end position="65"/>
    </location>
</feature>
<keyword evidence="6" id="KW-0067">ATP-binding</keyword>
<reference evidence="15" key="1">
    <citation type="submission" date="2022-07" db="EMBL/GenBank/DDBJ databases">
        <title>Draft genome sequence of Zalerion maritima ATCC 34329, a (micro)plastics degrading marine fungus.</title>
        <authorList>
            <person name="Paco A."/>
            <person name="Goncalves M.F.M."/>
            <person name="Rocha-Santos T.A.P."/>
            <person name="Alves A."/>
        </authorList>
    </citation>
    <scope>NUCLEOTIDE SEQUENCE</scope>
    <source>
        <strain evidence="15">ATCC 34329</strain>
    </source>
</reference>
<evidence type="ECO:0000256" key="1">
    <source>
        <dbReference type="ARBA" id="ARBA00022721"/>
    </source>
</evidence>
<feature type="domain" description="Helicase ATP-binding" evidence="12">
    <location>
        <begin position="76"/>
        <end position="254"/>
    </location>
</feature>
<gene>
    <name evidence="15" type="ORF">MKZ38_005934</name>
</gene>
<evidence type="ECO:0000256" key="4">
    <source>
        <dbReference type="ARBA" id="ARBA00022801"/>
    </source>
</evidence>
<dbReference type="SMART" id="SM00487">
    <property type="entry name" value="DEXDc"/>
    <property type="match status" value="1"/>
</dbReference>
<dbReference type="GO" id="GO:0051607">
    <property type="term" value="P:defense response to virus"/>
    <property type="evidence" value="ECO:0007669"/>
    <property type="project" value="UniProtKB-KW"/>
</dbReference>
<evidence type="ECO:0000256" key="6">
    <source>
        <dbReference type="ARBA" id="ARBA00022840"/>
    </source>
</evidence>
<dbReference type="PROSITE" id="PS51194">
    <property type="entry name" value="HELICASE_CTER"/>
    <property type="match status" value="1"/>
</dbReference>
<protein>
    <submittedName>
        <fullName evidence="15">RNase3 domain-containing protein</fullName>
    </submittedName>
</protein>
<feature type="domain" description="RNase III" evidence="11">
    <location>
        <begin position="1037"/>
        <end position="1120"/>
    </location>
</feature>
<dbReference type="PROSITE" id="PS51192">
    <property type="entry name" value="HELICASE_ATP_BIND_1"/>
    <property type="match status" value="1"/>
</dbReference>
<dbReference type="PROSITE" id="PS50142">
    <property type="entry name" value="RNASE_3_2"/>
    <property type="match status" value="3"/>
</dbReference>
<organism evidence="15 16">
    <name type="scientific">Zalerion maritima</name>
    <dbReference type="NCBI Taxonomy" id="339359"/>
    <lineage>
        <taxon>Eukaryota</taxon>
        <taxon>Fungi</taxon>
        <taxon>Dikarya</taxon>
        <taxon>Ascomycota</taxon>
        <taxon>Pezizomycotina</taxon>
        <taxon>Sordariomycetes</taxon>
        <taxon>Lulworthiomycetidae</taxon>
        <taxon>Lulworthiales</taxon>
        <taxon>Lulworthiaceae</taxon>
        <taxon>Zalerion</taxon>
    </lineage>
</organism>
<feature type="domain" description="RNase III" evidence="11">
    <location>
        <begin position="1163"/>
        <end position="1365"/>
    </location>
</feature>
<evidence type="ECO:0000256" key="2">
    <source>
        <dbReference type="ARBA" id="ARBA00022737"/>
    </source>
</evidence>
<dbReference type="PROSITE" id="PS51327">
    <property type="entry name" value="DICER_DSRBF"/>
    <property type="match status" value="1"/>
</dbReference>
<evidence type="ECO:0000259" key="12">
    <source>
        <dbReference type="PROSITE" id="PS51192"/>
    </source>
</evidence>
<name>A0AAD5RXQ2_9PEZI</name>
<evidence type="ECO:0000259" key="11">
    <source>
        <dbReference type="PROSITE" id="PS50142"/>
    </source>
</evidence>
<dbReference type="GO" id="GO:0004386">
    <property type="term" value="F:helicase activity"/>
    <property type="evidence" value="ECO:0007669"/>
    <property type="project" value="UniProtKB-KW"/>
</dbReference>
<evidence type="ECO:0000256" key="5">
    <source>
        <dbReference type="ARBA" id="ARBA00022806"/>
    </source>
</evidence>
<comment type="similarity">
    <text evidence="8">Belongs to the helicase family. Dicer subfamily.</text>
</comment>
<dbReference type="CDD" id="cd18034">
    <property type="entry name" value="DEXHc_dicer"/>
    <property type="match status" value="1"/>
</dbReference>
<keyword evidence="3" id="KW-0547">Nucleotide-binding</keyword>
<dbReference type="GO" id="GO:0030422">
    <property type="term" value="P:siRNA processing"/>
    <property type="evidence" value="ECO:0007669"/>
    <property type="project" value="TreeGrafter"/>
</dbReference>
<dbReference type="InterPro" id="IPR005034">
    <property type="entry name" value="Dicer_dimerisation"/>
</dbReference>
<sequence length="1544" mass="172851">MSSSESDSESSSVLSLSNPPVPDSKSTSRTSASGAAKPIGKDSPRPESTRPESTRPESTKPSTSVMLNARAYQLEMLEESLKGNIIVAMDTGSGKTQVAVLRIEKELERVSSEKIVWFLAPTVELCRQQHLVIQNQIQSIQVKIISSLVGVDTWSSQAVWDAVLRNVRVVVATYQILLDALSHGFVKLCNIPLIIIDEAHNCKSNNPGARLMKDHYRPKKDAGQAVPSILGLTASPILGSKIEEIAILEGILDAKCKTPHVHRDELACYVNCPTLSHVSYSPNTDTTFTPTLKSLRVLLSLDILDDPYIKRLRLDSSDRGRRALEKAVFGEDTWCRQTVRALIRKSQTIYTELGAWAADRFVSEVVRCCTKVHAKAFADLLGEERQYLADNLRQVELPKSLDLESYAKTYPRAISDKMERLLRVLDKSPDCTIGIIFVKERATTIMLERLISTVPIFEGKFRVGSMVGLSSFAARQDVSELLRSGKSNSLHQFRCGKINLLVATSVLEEGIDVPACNLVICFDEPQNLKSFIQRRGRARMRESRLVVMNNGISQSHWENLEKTMKRQYQDQEREIQRLSEIEDSEEADFPPYVVESTNARLEINQAISHLEHFCSRLSSHRYAATRPEYITQHVGRYREDGAPMMKAVVELPIFVPQHLRAAQSTREWAAEKNAFKEAAFQAYVNLHGAGLVNDNLLPADAFDFTGKIEYRDSFAIVREQYNPWRDVAHAWNQKLDVTYYPIRFHDVAGNAEANFVMSLPARIPQTTPVPLYFSPNTEFNCEIGSPDGIDNTKMDFDDHTLELLSLAFASRWKVKKSRHVVQFHSRLPLSTEQLGALPLDSSGLNGPIPMDALIRDPQNLSYYYQDIVNYKPDRAQVNKRYYGFDEAPADVPYVICKRFQKRIGLQRPSQQPAKPSSRHPSAIALPDCRVDAVPSVYAQFGLAIPAILRHSEVLLVASYLSETLLRNVGIRSTKLLATAICASSAGEKTNYQKLEFLGDTVLKLFTSVNCAADSEYHSSYSPMPHDGWEPANLAAEPNFPEGFLSKTKDHFVSNAHLCRATVESGLDQFIITEAFRYHKWRPFYVDDLLSTSPSSTREMSTKMLADVMESLIGASYVEGGFNKGLACIKAFLKSNKLEWRTLDQCANILFHLAPLDIDLPPDHKALEELLSYKFQRKSILLEAVTHSSFNRRDSTGSLDRLEFIGDAILDSIVVKHLYNATAGPTREQLSLEKLHEMRTALVNADILGFLCMESTVAQAKTTILPSAPSYSFRKGMPEAIKDPARVVRDETEKKPLWKFLRIGSPELVYIQQAMVERHRKIRDSISRELTVGKRYPWHLLCTMQIPKFYSDMVEAIIGAVWVDSGSLDIVDGVIERLGLLNIMRRILEDGVNTTHPKVQVGILARQKKVRYDVWVLHEDGTTTLAPGTDDGEGSEEGGSSQYETASEGYGGEAAVPVVDAEENGEIDGASELSSQPEGAAWKEFHCRLFVGDQCRMAVSGGVSREEVKIKAALAAVTQWDPRWALNDDEDKEKHKNEDEDTASK</sequence>
<dbReference type="InterPro" id="IPR036389">
    <property type="entry name" value="RNase_III_sf"/>
</dbReference>
<dbReference type="InterPro" id="IPR014001">
    <property type="entry name" value="Helicase_ATP-bd"/>
</dbReference>
<proteinExistence type="inferred from homology"/>
<evidence type="ECO:0000256" key="8">
    <source>
        <dbReference type="PROSITE-ProRule" id="PRU00657"/>
    </source>
</evidence>
<dbReference type="InterPro" id="IPR038248">
    <property type="entry name" value="Dicer_dimer_sf"/>
</dbReference>
<dbReference type="InterPro" id="IPR001650">
    <property type="entry name" value="Helicase_C-like"/>
</dbReference>
<feature type="region of interest" description="Disordered" evidence="10">
    <location>
        <begin position="1422"/>
        <end position="1448"/>
    </location>
</feature>
<keyword evidence="4" id="KW-0378">Hydrolase</keyword>
<evidence type="ECO:0000256" key="10">
    <source>
        <dbReference type="SAM" id="MobiDB-lite"/>
    </source>
</evidence>
<keyword evidence="9" id="KW-0175">Coiled coil</keyword>
<dbReference type="InterPro" id="IPR027417">
    <property type="entry name" value="P-loop_NTPase"/>
</dbReference>
<dbReference type="GO" id="GO:0004525">
    <property type="term" value="F:ribonuclease III activity"/>
    <property type="evidence" value="ECO:0007669"/>
    <property type="project" value="InterPro"/>
</dbReference>
<feature type="coiled-coil region" evidence="9">
    <location>
        <begin position="561"/>
        <end position="588"/>
    </location>
</feature>
<dbReference type="SUPFAM" id="SSF52540">
    <property type="entry name" value="P-loop containing nucleoside triphosphate hydrolases"/>
    <property type="match status" value="1"/>
</dbReference>
<dbReference type="GO" id="GO:0005524">
    <property type="term" value="F:ATP binding"/>
    <property type="evidence" value="ECO:0007669"/>
    <property type="project" value="UniProtKB-KW"/>
</dbReference>
<dbReference type="PANTHER" id="PTHR14950">
    <property type="entry name" value="DICER-RELATED"/>
    <property type="match status" value="1"/>
</dbReference>
<evidence type="ECO:0000313" key="16">
    <source>
        <dbReference type="Proteomes" id="UP001201980"/>
    </source>
</evidence>
<feature type="domain" description="RNase III" evidence="11">
    <location>
        <begin position="957"/>
        <end position="1007"/>
    </location>
</feature>
<feature type="domain" description="Helicase C-terminal" evidence="13">
    <location>
        <begin position="417"/>
        <end position="589"/>
    </location>
</feature>
<dbReference type="Pfam" id="PF00270">
    <property type="entry name" value="DEAD"/>
    <property type="match status" value="1"/>
</dbReference>
<dbReference type="EMBL" id="JAKWBI020000035">
    <property type="protein sequence ID" value="KAJ2905232.1"/>
    <property type="molecule type" value="Genomic_DNA"/>
</dbReference>
<keyword evidence="5" id="KW-0347">Helicase</keyword>
<keyword evidence="16" id="KW-1185">Reference proteome</keyword>